<name>A0A914WY92_9BILA</name>
<feature type="coiled-coil region" evidence="1">
    <location>
        <begin position="201"/>
        <end position="228"/>
    </location>
</feature>
<proteinExistence type="predicted"/>
<dbReference type="AlphaFoldDB" id="A0A914WY92"/>
<keyword evidence="1" id="KW-0175">Coiled coil</keyword>
<sequence>MAEARDCVAKCNVPFNPFDIKTMRLICSEDIRAEMKKHSVCFKEQANATHERCNKMCGSMKEMTGDLQGTAVSLNRTNGFNLSELFDSMGGMCTIGKCYARCSRDSFNELCRQSDPTAGSFMQQFTEEIMSAMNEDLNQFGMRKMMNCILPTECHYMFNPAELFSETETTSSESSNEEVFKSLSSLEKQNGKESKIYQSEKRLLETRERNLNKKIEKLNLELDQLKKKLAA</sequence>
<evidence type="ECO:0000256" key="1">
    <source>
        <dbReference type="SAM" id="Coils"/>
    </source>
</evidence>
<evidence type="ECO:0000313" key="4">
    <source>
        <dbReference type="WBParaSite" id="PSAMB.scaffold5703size12716.g27195.t1"/>
    </source>
</evidence>
<evidence type="ECO:0000256" key="2">
    <source>
        <dbReference type="SAM" id="MobiDB-lite"/>
    </source>
</evidence>
<evidence type="ECO:0000313" key="3">
    <source>
        <dbReference type="Proteomes" id="UP000887566"/>
    </source>
</evidence>
<keyword evidence="3" id="KW-1185">Reference proteome</keyword>
<organism evidence="3 4">
    <name type="scientific">Plectus sambesii</name>
    <dbReference type="NCBI Taxonomy" id="2011161"/>
    <lineage>
        <taxon>Eukaryota</taxon>
        <taxon>Metazoa</taxon>
        <taxon>Ecdysozoa</taxon>
        <taxon>Nematoda</taxon>
        <taxon>Chromadorea</taxon>
        <taxon>Plectida</taxon>
        <taxon>Plectina</taxon>
        <taxon>Plectoidea</taxon>
        <taxon>Plectidae</taxon>
        <taxon>Plectus</taxon>
    </lineage>
</organism>
<dbReference type="Proteomes" id="UP000887566">
    <property type="component" value="Unplaced"/>
</dbReference>
<protein>
    <submittedName>
        <fullName evidence="4">Chondroitin proteoglycan 4 domain-containing protein</fullName>
    </submittedName>
</protein>
<feature type="compositionally biased region" description="Basic and acidic residues" evidence="2">
    <location>
        <begin position="189"/>
        <end position="201"/>
    </location>
</feature>
<accession>A0A914WY92</accession>
<reference evidence="4" key="1">
    <citation type="submission" date="2022-11" db="UniProtKB">
        <authorList>
            <consortium name="WormBaseParasite"/>
        </authorList>
    </citation>
    <scope>IDENTIFICATION</scope>
</reference>
<feature type="region of interest" description="Disordered" evidence="2">
    <location>
        <begin position="167"/>
        <end position="201"/>
    </location>
</feature>
<dbReference type="WBParaSite" id="PSAMB.scaffold5703size12716.g27195.t1">
    <property type="protein sequence ID" value="PSAMB.scaffold5703size12716.g27195.t1"/>
    <property type="gene ID" value="PSAMB.scaffold5703size12716.g27195"/>
</dbReference>